<dbReference type="InterPro" id="IPR042114">
    <property type="entry name" value="GatB_C_1"/>
</dbReference>
<dbReference type="SUPFAM" id="SSF89095">
    <property type="entry name" value="GatB/YqeY motif"/>
    <property type="match status" value="1"/>
</dbReference>
<dbReference type="InterPro" id="IPR017959">
    <property type="entry name" value="Asn/Gln-tRNA_amidoTrfase_suB/E"/>
</dbReference>
<dbReference type="Gene3D" id="1.10.10.410">
    <property type="match status" value="1"/>
</dbReference>
<proteinExistence type="inferred from homology"/>
<accession>A0A1F5HFA9</accession>
<dbReference type="InterPro" id="IPR004413">
    <property type="entry name" value="GatB"/>
</dbReference>
<protein>
    <recommendedName>
        <fullName evidence="10">Aspartyl/glutamyl-tRNA(Asn/Gln) amidotransferase subunit B</fullName>
        <shortName evidence="10">Asp/Glu-ADT subunit B</shortName>
        <ecNumber evidence="10">6.3.5.-</ecNumber>
    </recommendedName>
</protein>
<comment type="function">
    <text evidence="7 10">Allows the formation of correctly charged Asn-tRNA(Asn) or Gln-tRNA(Gln) through the transamidation of misacylated Asp-tRNA(Asn) or Glu-tRNA(Gln) in organisms which lack either or both of asparaginyl-tRNA or glutaminyl-tRNA synthetases. The reaction takes place in the presence of glutamine and ATP through an activated phospho-Asp-tRNA(Asn) or phospho-Glu-tRNA(Gln).</text>
</comment>
<dbReference type="InterPro" id="IPR023168">
    <property type="entry name" value="GatB_Yqey_C_2"/>
</dbReference>
<dbReference type="NCBIfam" id="TIGR00133">
    <property type="entry name" value="gatB"/>
    <property type="match status" value="1"/>
</dbReference>
<reference evidence="12 13" key="1">
    <citation type="journal article" date="2016" name="Nat. Commun.">
        <title>Thousands of microbial genomes shed light on interconnected biogeochemical processes in an aquifer system.</title>
        <authorList>
            <person name="Anantharaman K."/>
            <person name="Brown C.T."/>
            <person name="Hug L.A."/>
            <person name="Sharon I."/>
            <person name="Castelle C.J."/>
            <person name="Probst A.J."/>
            <person name="Thomas B.C."/>
            <person name="Singh A."/>
            <person name="Wilkins M.J."/>
            <person name="Karaoz U."/>
            <person name="Brodie E.L."/>
            <person name="Williams K.H."/>
            <person name="Hubbard S.S."/>
            <person name="Banfield J.F."/>
        </authorList>
    </citation>
    <scope>NUCLEOTIDE SEQUENCE [LARGE SCALE GENOMIC DNA]</scope>
</reference>
<dbReference type="InterPro" id="IPR018027">
    <property type="entry name" value="Asn/Gln_amidotransferase"/>
</dbReference>
<dbReference type="InterPro" id="IPR006075">
    <property type="entry name" value="Asn/Gln-tRNA_Trfase_suB/E_cat"/>
</dbReference>
<dbReference type="EC" id="6.3.5.-" evidence="10"/>
<comment type="similarity">
    <text evidence="1 10">Belongs to the GatB/GatE family. GatB subfamily.</text>
</comment>
<dbReference type="AlphaFoldDB" id="A0A1F5HFA9"/>
<dbReference type="InterPro" id="IPR014746">
    <property type="entry name" value="Gln_synth/guanido_kin_cat_dom"/>
</dbReference>
<dbReference type="SMART" id="SM00845">
    <property type="entry name" value="GatB_Yqey"/>
    <property type="match status" value="1"/>
</dbReference>
<evidence type="ECO:0000256" key="10">
    <source>
        <dbReference type="HAMAP-Rule" id="MF_00121"/>
    </source>
</evidence>
<keyword evidence="5 10" id="KW-0067">ATP-binding</keyword>
<dbReference type="STRING" id="1797737.A2196_05745"/>
<dbReference type="PANTHER" id="PTHR11659">
    <property type="entry name" value="GLUTAMYL-TRNA GLN AMIDOTRANSFERASE SUBUNIT B MITOCHONDRIAL AND PROKARYOTIC PET112-RELATED"/>
    <property type="match status" value="1"/>
</dbReference>
<dbReference type="GO" id="GO:0005524">
    <property type="term" value="F:ATP binding"/>
    <property type="evidence" value="ECO:0007669"/>
    <property type="project" value="UniProtKB-KW"/>
</dbReference>
<dbReference type="Proteomes" id="UP000176751">
    <property type="component" value="Unassembled WGS sequence"/>
</dbReference>
<comment type="catalytic activity">
    <reaction evidence="9 10">
        <text>L-glutamyl-tRNA(Gln) + L-glutamine + ATP + H2O = L-glutaminyl-tRNA(Gln) + L-glutamate + ADP + phosphate + H(+)</text>
        <dbReference type="Rhea" id="RHEA:17521"/>
        <dbReference type="Rhea" id="RHEA-COMP:9681"/>
        <dbReference type="Rhea" id="RHEA-COMP:9684"/>
        <dbReference type="ChEBI" id="CHEBI:15377"/>
        <dbReference type="ChEBI" id="CHEBI:15378"/>
        <dbReference type="ChEBI" id="CHEBI:29985"/>
        <dbReference type="ChEBI" id="CHEBI:30616"/>
        <dbReference type="ChEBI" id="CHEBI:43474"/>
        <dbReference type="ChEBI" id="CHEBI:58359"/>
        <dbReference type="ChEBI" id="CHEBI:78520"/>
        <dbReference type="ChEBI" id="CHEBI:78521"/>
        <dbReference type="ChEBI" id="CHEBI:456216"/>
    </reaction>
</comment>
<dbReference type="HAMAP" id="MF_00121">
    <property type="entry name" value="GatB"/>
    <property type="match status" value="1"/>
</dbReference>
<organism evidence="12 13">
    <name type="scientific">Candidatus Curtissbacteria bacterium RIFOXYA1_FULL_41_14</name>
    <dbReference type="NCBI Taxonomy" id="1797737"/>
    <lineage>
        <taxon>Bacteria</taxon>
        <taxon>Candidatus Curtissiibacteriota</taxon>
    </lineage>
</organism>
<dbReference type="Gene3D" id="1.10.150.380">
    <property type="entry name" value="GatB domain, N-terminal subdomain"/>
    <property type="match status" value="1"/>
</dbReference>
<comment type="caution">
    <text evidence="12">The sequence shown here is derived from an EMBL/GenBank/DDBJ whole genome shotgun (WGS) entry which is preliminary data.</text>
</comment>
<dbReference type="Pfam" id="PF02934">
    <property type="entry name" value="GatB_N"/>
    <property type="match status" value="1"/>
</dbReference>
<dbReference type="GO" id="GO:0006412">
    <property type="term" value="P:translation"/>
    <property type="evidence" value="ECO:0007669"/>
    <property type="project" value="UniProtKB-UniRule"/>
</dbReference>
<evidence type="ECO:0000256" key="4">
    <source>
        <dbReference type="ARBA" id="ARBA00022741"/>
    </source>
</evidence>
<comment type="subunit">
    <text evidence="2 10">Heterotrimer of A, B and C subunits.</text>
</comment>
<name>A0A1F5HFA9_9BACT</name>
<evidence type="ECO:0000256" key="3">
    <source>
        <dbReference type="ARBA" id="ARBA00022598"/>
    </source>
</evidence>
<dbReference type="InterPro" id="IPR017958">
    <property type="entry name" value="Gln-tRNA_amidoTrfase_suB_CS"/>
</dbReference>
<dbReference type="EMBL" id="MFCA01000009">
    <property type="protein sequence ID" value="OGE02808.1"/>
    <property type="molecule type" value="Genomic_DNA"/>
</dbReference>
<dbReference type="GO" id="GO:0050567">
    <property type="term" value="F:glutaminyl-tRNA synthase (glutamine-hydrolyzing) activity"/>
    <property type="evidence" value="ECO:0007669"/>
    <property type="project" value="UniProtKB-UniRule"/>
</dbReference>
<dbReference type="GO" id="GO:0070681">
    <property type="term" value="P:glutaminyl-tRNAGln biosynthesis via transamidation"/>
    <property type="evidence" value="ECO:0007669"/>
    <property type="project" value="TreeGrafter"/>
</dbReference>
<evidence type="ECO:0000259" key="11">
    <source>
        <dbReference type="SMART" id="SM00845"/>
    </source>
</evidence>
<dbReference type="SUPFAM" id="SSF55931">
    <property type="entry name" value="Glutamine synthetase/guanido kinase"/>
    <property type="match status" value="1"/>
</dbReference>
<evidence type="ECO:0000256" key="8">
    <source>
        <dbReference type="ARBA" id="ARBA00047380"/>
    </source>
</evidence>
<evidence type="ECO:0000313" key="13">
    <source>
        <dbReference type="Proteomes" id="UP000176751"/>
    </source>
</evidence>
<evidence type="ECO:0000313" key="12">
    <source>
        <dbReference type="EMBL" id="OGE02808.1"/>
    </source>
</evidence>
<comment type="catalytic activity">
    <reaction evidence="8 10">
        <text>L-aspartyl-tRNA(Asn) + L-glutamine + ATP + H2O = L-asparaginyl-tRNA(Asn) + L-glutamate + ADP + phosphate + 2 H(+)</text>
        <dbReference type="Rhea" id="RHEA:14513"/>
        <dbReference type="Rhea" id="RHEA-COMP:9674"/>
        <dbReference type="Rhea" id="RHEA-COMP:9677"/>
        <dbReference type="ChEBI" id="CHEBI:15377"/>
        <dbReference type="ChEBI" id="CHEBI:15378"/>
        <dbReference type="ChEBI" id="CHEBI:29985"/>
        <dbReference type="ChEBI" id="CHEBI:30616"/>
        <dbReference type="ChEBI" id="CHEBI:43474"/>
        <dbReference type="ChEBI" id="CHEBI:58359"/>
        <dbReference type="ChEBI" id="CHEBI:78515"/>
        <dbReference type="ChEBI" id="CHEBI:78516"/>
        <dbReference type="ChEBI" id="CHEBI:456216"/>
    </reaction>
</comment>
<evidence type="ECO:0000256" key="9">
    <source>
        <dbReference type="ARBA" id="ARBA00047913"/>
    </source>
</evidence>
<sequence length="452" mass="51672">MNQFMPVIGLEVHIELATKSKMFCACSADYFGAKPNTHVCPICLGLPGAMPKANKLAIEFAQRFALALNCQVQLGSKFDRKNYFYPDLAKGFQISQYDLPFSQKGFLEILSGEKVKKINITRAHLEEDTGKLNHATISGRRVTLIDFNRSGVPLMEVVSEPEMNNAQEAKAYAQKLQQIVRYLKISDADMEKGSMRIEPNVSLRKVFFGSKDPKVTKVLPPYKVELKNINSFKFAEKAINFEIERQRKILESGETPVQETRGWDEKNNRTVSQRSKELAHDYRYFPEPDLTPFTFTQDYINQLARQLPELPDAKIARFQKEFQLSAYDVEILTRSVDIANYFEEAVKAGKRHQLTPKQIANTLINQKIDIDEVFPAKLVQNIITQTQKTQLDPKELEKIVKKVLLQNLKAVNDYKKGKEVALGFLVGQVQRELKEEGGPRQVKEMILRKLKP</sequence>
<gene>
    <name evidence="10" type="primary">gatB</name>
    <name evidence="12" type="ORF">A2196_05745</name>
</gene>
<dbReference type="NCBIfam" id="NF004014">
    <property type="entry name" value="PRK05477.1-4"/>
    <property type="match status" value="1"/>
</dbReference>
<evidence type="ECO:0000256" key="6">
    <source>
        <dbReference type="ARBA" id="ARBA00022917"/>
    </source>
</evidence>
<keyword evidence="4 10" id="KW-0547">Nucleotide-binding</keyword>
<dbReference type="PROSITE" id="PS01234">
    <property type="entry name" value="GATB"/>
    <property type="match status" value="1"/>
</dbReference>
<dbReference type="InterPro" id="IPR003789">
    <property type="entry name" value="Asn/Gln_tRNA_amidoTrase-B-like"/>
</dbReference>
<dbReference type="Pfam" id="PF02637">
    <property type="entry name" value="GatB_Yqey"/>
    <property type="match status" value="1"/>
</dbReference>
<dbReference type="GO" id="GO:0050566">
    <property type="term" value="F:asparaginyl-tRNA synthase (glutamine-hydrolyzing) activity"/>
    <property type="evidence" value="ECO:0007669"/>
    <property type="project" value="RHEA"/>
</dbReference>
<evidence type="ECO:0000256" key="1">
    <source>
        <dbReference type="ARBA" id="ARBA00005306"/>
    </source>
</evidence>
<dbReference type="PANTHER" id="PTHR11659:SF0">
    <property type="entry name" value="GLUTAMYL-TRNA(GLN) AMIDOTRANSFERASE SUBUNIT B, MITOCHONDRIAL"/>
    <property type="match status" value="1"/>
</dbReference>
<evidence type="ECO:0000256" key="2">
    <source>
        <dbReference type="ARBA" id="ARBA00011123"/>
    </source>
</evidence>
<dbReference type="NCBIfam" id="NF004012">
    <property type="entry name" value="PRK05477.1-2"/>
    <property type="match status" value="1"/>
</dbReference>
<keyword evidence="3 10" id="KW-0436">Ligase</keyword>
<feature type="domain" description="Asn/Gln amidotransferase" evidence="11">
    <location>
        <begin position="340"/>
        <end position="450"/>
    </location>
</feature>
<evidence type="ECO:0000256" key="5">
    <source>
        <dbReference type="ARBA" id="ARBA00022840"/>
    </source>
</evidence>
<evidence type="ECO:0000256" key="7">
    <source>
        <dbReference type="ARBA" id="ARBA00024799"/>
    </source>
</evidence>
<keyword evidence="6 10" id="KW-0648">Protein biosynthesis</keyword>